<dbReference type="STRING" id="857342.A0A2T3B9S8"/>
<name>A0A2T3B9S8_AMORE</name>
<dbReference type="AlphaFoldDB" id="A0A2T3B9S8"/>
<dbReference type="Proteomes" id="UP000241818">
    <property type="component" value="Unassembled WGS sequence"/>
</dbReference>
<accession>A0A2T3B9S8</accession>
<dbReference type="OrthoDB" id="1897642at2759"/>
<keyword evidence="2" id="KW-0406">Ion transport</keyword>
<dbReference type="PROSITE" id="PS50810">
    <property type="entry name" value="FRATAXIN_2"/>
    <property type="match status" value="1"/>
</dbReference>
<dbReference type="RefSeq" id="XP_024723639.1">
    <property type="nucleotide sequence ID" value="XM_024869500.1"/>
</dbReference>
<keyword evidence="3" id="KW-0408">Iron</keyword>
<dbReference type="EMBL" id="KZ679007">
    <property type="protein sequence ID" value="PSS25040.1"/>
    <property type="molecule type" value="Genomic_DNA"/>
</dbReference>
<dbReference type="SUPFAM" id="SSF55387">
    <property type="entry name" value="Frataxin/Nqo15-like"/>
    <property type="match status" value="1"/>
</dbReference>
<dbReference type="InterPro" id="IPR036524">
    <property type="entry name" value="Frataxin/CyaY_sf"/>
</dbReference>
<dbReference type="Pfam" id="PF01491">
    <property type="entry name" value="Frataxin_Cyay"/>
    <property type="match status" value="1"/>
</dbReference>
<dbReference type="InParanoid" id="A0A2T3B9S8"/>
<evidence type="ECO:0000256" key="1">
    <source>
        <dbReference type="ARBA" id="ARBA00008183"/>
    </source>
</evidence>
<keyword evidence="2" id="KW-0410">Iron transport</keyword>
<comment type="similarity">
    <text evidence="1">Belongs to the frataxin family.</text>
</comment>
<evidence type="ECO:0000313" key="5">
    <source>
        <dbReference type="Proteomes" id="UP000241818"/>
    </source>
</evidence>
<evidence type="ECO:0000313" key="4">
    <source>
        <dbReference type="EMBL" id="PSS25040.1"/>
    </source>
</evidence>
<dbReference type="GeneID" id="36577581"/>
<proteinExistence type="inferred from homology"/>
<dbReference type="GO" id="GO:0008199">
    <property type="term" value="F:ferric iron binding"/>
    <property type="evidence" value="ECO:0007669"/>
    <property type="project" value="InterPro"/>
</dbReference>
<organism evidence="4 5">
    <name type="scientific">Amorphotheca resinae ATCC 22711</name>
    <dbReference type="NCBI Taxonomy" id="857342"/>
    <lineage>
        <taxon>Eukaryota</taxon>
        <taxon>Fungi</taxon>
        <taxon>Dikarya</taxon>
        <taxon>Ascomycota</taxon>
        <taxon>Pezizomycotina</taxon>
        <taxon>Leotiomycetes</taxon>
        <taxon>Helotiales</taxon>
        <taxon>Amorphothecaceae</taxon>
        <taxon>Amorphotheca</taxon>
    </lineage>
</organism>
<gene>
    <name evidence="4" type="ORF">M430DRAFT_70683</name>
</gene>
<dbReference type="GO" id="GO:0016226">
    <property type="term" value="P:iron-sulfur cluster assembly"/>
    <property type="evidence" value="ECO:0007669"/>
    <property type="project" value="InterPro"/>
</dbReference>
<evidence type="ECO:0000256" key="2">
    <source>
        <dbReference type="ARBA" id="ARBA00022496"/>
    </source>
</evidence>
<dbReference type="SMART" id="SM01219">
    <property type="entry name" value="Frataxin_Cyay"/>
    <property type="match status" value="1"/>
</dbReference>
<feature type="non-terminal residue" evidence="4">
    <location>
        <position position="83"/>
    </location>
</feature>
<feature type="non-terminal residue" evidence="4">
    <location>
        <position position="1"/>
    </location>
</feature>
<dbReference type="InterPro" id="IPR002908">
    <property type="entry name" value="Frataxin/CyaY"/>
</dbReference>
<sequence>ITHLSDQQYREPADLYFEAVVEYSEDARKEGRYIEVEYSGHVISIIAPGIGSFVLTSDLHSRQILFNSPISGSKAFDWVAQGE</sequence>
<dbReference type="Gene3D" id="3.30.920.10">
    <property type="entry name" value="Frataxin/CyaY"/>
    <property type="match status" value="1"/>
</dbReference>
<keyword evidence="2" id="KW-0813">Transport</keyword>
<protein>
    <submittedName>
        <fullName evidence="4">Uncharacterized protein</fullName>
    </submittedName>
</protein>
<keyword evidence="5" id="KW-1185">Reference proteome</keyword>
<reference evidence="4 5" key="1">
    <citation type="journal article" date="2018" name="New Phytol.">
        <title>Comparative genomics and transcriptomics depict ericoid mycorrhizal fungi as versatile saprotrophs and plant mutualists.</title>
        <authorList>
            <person name="Martino E."/>
            <person name="Morin E."/>
            <person name="Grelet G.A."/>
            <person name="Kuo A."/>
            <person name="Kohler A."/>
            <person name="Daghino S."/>
            <person name="Barry K.W."/>
            <person name="Cichocki N."/>
            <person name="Clum A."/>
            <person name="Dockter R.B."/>
            <person name="Hainaut M."/>
            <person name="Kuo R.C."/>
            <person name="LaButti K."/>
            <person name="Lindahl B.D."/>
            <person name="Lindquist E.A."/>
            <person name="Lipzen A."/>
            <person name="Khouja H.R."/>
            <person name="Magnuson J."/>
            <person name="Murat C."/>
            <person name="Ohm R.A."/>
            <person name="Singer S.W."/>
            <person name="Spatafora J.W."/>
            <person name="Wang M."/>
            <person name="Veneault-Fourrey C."/>
            <person name="Henrissat B."/>
            <person name="Grigoriev I.V."/>
            <person name="Martin F.M."/>
            <person name="Perotto S."/>
        </authorList>
    </citation>
    <scope>NUCLEOTIDE SEQUENCE [LARGE SCALE GENOMIC DNA]</scope>
    <source>
        <strain evidence="4 5">ATCC 22711</strain>
    </source>
</reference>
<dbReference type="GO" id="GO:0005737">
    <property type="term" value="C:cytoplasm"/>
    <property type="evidence" value="ECO:0007669"/>
    <property type="project" value="UniProtKB-ARBA"/>
</dbReference>
<dbReference type="GO" id="GO:0006826">
    <property type="term" value="P:iron ion transport"/>
    <property type="evidence" value="ECO:0007669"/>
    <property type="project" value="UniProtKB-KW"/>
</dbReference>
<evidence type="ECO:0000256" key="3">
    <source>
        <dbReference type="ARBA" id="ARBA00023004"/>
    </source>
</evidence>